<reference evidence="6" key="1">
    <citation type="submission" date="2020-03" db="EMBL/GenBank/DDBJ databases">
        <title>Hybrid Assembly of Korean Phytophthora infestans isolates.</title>
        <authorList>
            <person name="Prokchorchik M."/>
            <person name="Lee Y."/>
            <person name="Seo J."/>
            <person name="Cho J.-H."/>
            <person name="Park Y.-E."/>
            <person name="Jang D.-C."/>
            <person name="Im J.-S."/>
            <person name="Choi J.-G."/>
            <person name="Park H.-J."/>
            <person name="Lee G.-B."/>
            <person name="Lee Y.-G."/>
            <person name="Hong S.-Y."/>
            <person name="Cho K."/>
            <person name="Sohn K.H."/>
        </authorList>
    </citation>
    <scope>NUCLEOTIDE SEQUENCE</scope>
    <source>
        <strain evidence="6">KR_2_A2</strain>
    </source>
</reference>
<comment type="similarity">
    <text evidence="2 5">Belongs to the RxLR effector family.</text>
</comment>
<accession>A0A8S9V7I0</accession>
<evidence type="ECO:0000313" key="6">
    <source>
        <dbReference type="EMBL" id="KAF4147314.1"/>
    </source>
</evidence>
<dbReference type="Pfam" id="PF16810">
    <property type="entry name" value="RXLR"/>
    <property type="match status" value="1"/>
</dbReference>
<evidence type="ECO:0000256" key="2">
    <source>
        <dbReference type="ARBA" id="ARBA00010400"/>
    </source>
</evidence>
<gene>
    <name evidence="6" type="ORF">GN958_ATG03494</name>
</gene>
<dbReference type="InterPro" id="IPR031825">
    <property type="entry name" value="RXLR"/>
</dbReference>
<comment type="caution">
    <text evidence="6">The sequence shown here is derived from an EMBL/GenBank/DDBJ whole genome shotgun (WGS) entry which is preliminary data.</text>
</comment>
<evidence type="ECO:0000256" key="4">
    <source>
        <dbReference type="ARBA" id="ARBA00022729"/>
    </source>
</evidence>
<evidence type="ECO:0000256" key="5">
    <source>
        <dbReference type="RuleBase" id="RU367124"/>
    </source>
</evidence>
<dbReference type="AlphaFoldDB" id="A0A8S9V7I0"/>
<dbReference type="EMBL" id="JAACNO010000480">
    <property type="protein sequence ID" value="KAF4147314.1"/>
    <property type="molecule type" value="Genomic_DNA"/>
</dbReference>
<comment type="function">
    <text evidence="5">Effector that suppresses plant defense responses during pathogen infection.</text>
</comment>
<keyword evidence="4" id="KW-0732">Signal</keyword>
<feature type="non-terminal residue" evidence="6">
    <location>
        <position position="1"/>
    </location>
</feature>
<comment type="domain">
    <text evidence="5">The RxLR-dEER motif acts to carry the protein into the host cell cytoplasm through binding to cell surface phosphatidylinositol-3-phosphate.</text>
</comment>
<name>A0A8S9V7I0_PHYIN</name>
<dbReference type="Proteomes" id="UP000704712">
    <property type="component" value="Unassembled WGS sequence"/>
</dbReference>
<sequence>FFDLIPQFTPRYPGIQIVGTLTMRLSPIFIGVAAAITASSCAVSTSTLTQHSSAGLPASVQPVDTAIQKSARFLRSPETEEEERGRYDFLFLVSKGAAREMAKRISDNLDSTLMSRLSAISNGLSLAEVKPLLKEAGKWGDTSERAVYKLLKSEGLS</sequence>
<evidence type="ECO:0000256" key="3">
    <source>
        <dbReference type="ARBA" id="ARBA00022525"/>
    </source>
</evidence>
<keyword evidence="3 5" id="KW-0964">Secreted</keyword>
<evidence type="ECO:0000313" key="7">
    <source>
        <dbReference type="Proteomes" id="UP000704712"/>
    </source>
</evidence>
<evidence type="ECO:0000256" key="1">
    <source>
        <dbReference type="ARBA" id="ARBA00004613"/>
    </source>
</evidence>
<comment type="subcellular location">
    <subcellularLocation>
        <location evidence="1 5">Secreted</location>
    </subcellularLocation>
</comment>
<proteinExistence type="inferred from homology"/>
<organism evidence="6 7">
    <name type="scientific">Phytophthora infestans</name>
    <name type="common">Potato late blight agent</name>
    <name type="synonym">Botrytis infestans</name>
    <dbReference type="NCBI Taxonomy" id="4787"/>
    <lineage>
        <taxon>Eukaryota</taxon>
        <taxon>Sar</taxon>
        <taxon>Stramenopiles</taxon>
        <taxon>Oomycota</taxon>
        <taxon>Peronosporomycetes</taxon>
        <taxon>Peronosporales</taxon>
        <taxon>Peronosporaceae</taxon>
        <taxon>Phytophthora</taxon>
    </lineage>
</organism>
<protein>
    <recommendedName>
        <fullName evidence="5">RxLR effector protein</fullName>
    </recommendedName>
</protein>